<dbReference type="Pfam" id="PF00595">
    <property type="entry name" value="PDZ"/>
    <property type="match status" value="3"/>
</dbReference>
<evidence type="ECO:0000256" key="4">
    <source>
        <dbReference type="SAM" id="MobiDB-lite"/>
    </source>
</evidence>
<feature type="domain" description="PDZ" evidence="5">
    <location>
        <begin position="255"/>
        <end position="322"/>
    </location>
</feature>
<dbReference type="Proteomes" id="UP000694844">
    <property type="component" value="Chromosome 5"/>
</dbReference>
<keyword evidence="6" id="KW-1185">Reference proteome</keyword>
<evidence type="ECO:0000256" key="1">
    <source>
        <dbReference type="ARBA" id="ARBA00004316"/>
    </source>
</evidence>
<dbReference type="Gene3D" id="2.30.42.10">
    <property type="match status" value="3"/>
</dbReference>
<sequence length="1159" mass="128626">MDRGVTRRQTAVEKFSEVCREVLTERERRGLHKLLSDYYRRRRVERLIPGLFKVIREENRMEVIHVLRRLLPYTHLQEFDRQTRQRRARGELKTFFWEEEDDGIGTTVSFSSESDSEEEVLEGSDVHDVILKRDGANQSLGLSIRGGSEHGLGVYVSDVTPDSIADRAGVLVGDQILAVDGVSLKDKSSSVVGSLLTRGLEVNMTLKWAGHLPKWRLVKEKTAWFDHEKKTVICGELEKCGSVHYIKGLDVDVPERRVTLVNDGVLGLNIRGGAEFGLGIYVSSLDPGGQAESQGVKVGDQITEVNGVTFDNVTHAKAIQILTSDDHIIITLRDVGRYPAFKEVYGKFSWTKGNLKAGTRKNAALHVKVPVEVLSHRSRDTISESAVNGGLPLQSEIYLPSASQGSCKEKVSANSDSELDDLEFGNLEMWKHGEGFHNPAYSGIRKNGYTSSNYDDASDSDEGSGVRGEYSMRVNVPRFEEFELRDIKNKRVTAVDISRETQFKTSSTCSGDDAVYIAKTSPRRVVMAEVTREDVINLSERSYGSESCSLNLSCSPETRRYTAWSDEDRKSGDGETLSPASTRRSKAEDSEEEWGSGMDSPDLTTEYKVNSMTSSTASSLIVDDAKKQEDHDVGGVRDDDVMGSAHDSPNSYGVDGYDSLGRQNSTGFVVSDEEAVVMRSFDRQISDIEDRLSASGNEEVSNHKESDDFSSPGRIKEERQLLSSSFKETHRSYVQGTASRPSPVVSFELEGTLNVRAEESYDDGRLTPHTMDYKDGASSPMTEISGSPRAPKAVAMTTTRESTSRKRALGNWKILRDKVKGSLRIKPLSRKGLEERLKEMSQEAGHSGRSVVPSTKFHKTTVSPNSIRSLEEAAQQFLNPRELSDMLTQIGKYHDCHDLERLLEVLLAMLDTPEKVLLLREIRSVIYPVDIYRFELSVSRYEKEAFEKLSTKLHLYLNHEKSKKPRKHLLVTETDTGPETDYVIDEHGHFYVKSVEQLSREQEMKQAVVDVLTEARDGVPHPGTDLLPRGSPYHSNGAHSIPGDSRREIGLAEVSATSQWKTITANISKNKQNLGLCVSGGLESRVQPEIKVELVLAGGAAADEPAIKPGMVILSIDGQSMLGVRHATAVDALRSSFSNKRKVNMTLVLRDQSCSGDTG</sequence>
<dbReference type="InterPro" id="IPR001478">
    <property type="entry name" value="PDZ"/>
</dbReference>
<dbReference type="SMART" id="SM00228">
    <property type="entry name" value="PDZ"/>
    <property type="match status" value="3"/>
</dbReference>
<feature type="region of interest" description="Disordered" evidence="4">
    <location>
        <begin position="692"/>
        <end position="714"/>
    </location>
</feature>
<feature type="domain" description="PDZ" evidence="5">
    <location>
        <begin position="128"/>
        <end position="186"/>
    </location>
</feature>
<feature type="region of interest" description="Disordered" evidence="4">
    <location>
        <begin position="562"/>
        <end position="658"/>
    </location>
</feature>
<feature type="region of interest" description="Disordered" evidence="4">
    <location>
        <begin position="763"/>
        <end position="805"/>
    </location>
</feature>
<dbReference type="OrthoDB" id="10029564at2759"/>
<organism evidence="6 7">
    <name type="scientific">Crassostrea virginica</name>
    <name type="common">Eastern oyster</name>
    <dbReference type="NCBI Taxonomy" id="6565"/>
    <lineage>
        <taxon>Eukaryota</taxon>
        <taxon>Metazoa</taxon>
        <taxon>Spiralia</taxon>
        <taxon>Lophotrochozoa</taxon>
        <taxon>Mollusca</taxon>
        <taxon>Bivalvia</taxon>
        <taxon>Autobranchia</taxon>
        <taxon>Pteriomorphia</taxon>
        <taxon>Ostreida</taxon>
        <taxon>Ostreoidea</taxon>
        <taxon>Ostreidae</taxon>
        <taxon>Crassostrea</taxon>
    </lineage>
</organism>
<proteinExistence type="predicted"/>
<dbReference type="PANTHER" id="PTHR23116:SF29">
    <property type="entry name" value="PDZ DOMAIN-CONTAINING PROTEIN 7"/>
    <property type="match status" value="1"/>
</dbReference>
<dbReference type="GO" id="GO:0002142">
    <property type="term" value="C:stereocilia ankle link complex"/>
    <property type="evidence" value="ECO:0007669"/>
    <property type="project" value="TreeGrafter"/>
</dbReference>
<dbReference type="GO" id="GO:0032426">
    <property type="term" value="C:stereocilium tip"/>
    <property type="evidence" value="ECO:0007669"/>
    <property type="project" value="TreeGrafter"/>
</dbReference>
<dbReference type="AlphaFoldDB" id="A0A8B8EIA9"/>
<evidence type="ECO:0000313" key="7">
    <source>
        <dbReference type="RefSeq" id="XP_022339800.1"/>
    </source>
</evidence>
<dbReference type="KEGG" id="cvn:111134752"/>
<feature type="region of interest" description="Disordered" evidence="4">
    <location>
        <begin position="1019"/>
        <end position="1044"/>
    </location>
</feature>
<evidence type="ECO:0000256" key="2">
    <source>
        <dbReference type="ARBA" id="ARBA00022737"/>
    </source>
</evidence>
<dbReference type="PROSITE" id="PS50106">
    <property type="entry name" value="PDZ"/>
    <property type="match status" value="3"/>
</dbReference>
<feature type="compositionally biased region" description="Polar residues" evidence="4">
    <location>
        <begin position="607"/>
        <end position="619"/>
    </location>
</feature>
<dbReference type="GeneID" id="111134752"/>
<dbReference type="FunFam" id="2.30.42.10:FF:000087">
    <property type="entry name" value="Whirlin a"/>
    <property type="match status" value="1"/>
</dbReference>
<accession>A0A8B8EIA9</accession>
<dbReference type="PANTHER" id="PTHR23116">
    <property type="entry name" value="PDZ DOMAIN CONTAINING WHIRLIN AND HARMONIN-RELATED"/>
    <property type="match status" value="1"/>
</dbReference>
<feature type="domain" description="PDZ" evidence="5">
    <location>
        <begin position="1064"/>
        <end position="1136"/>
    </location>
</feature>
<name>A0A8B8EIA9_CRAVI</name>
<reference evidence="7" key="1">
    <citation type="submission" date="2025-08" db="UniProtKB">
        <authorList>
            <consortium name="RefSeq"/>
        </authorList>
    </citation>
    <scope>IDENTIFICATION</scope>
    <source>
        <tissue evidence="7">Whole sample</tissue>
    </source>
</reference>
<evidence type="ECO:0000259" key="5">
    <source>
        <dbReference type="PROSITE" id="PS50106"/>
    </source>
</evidence>
<dbReference type="Gene3D" id="1.20.1160.20">
    <property type="match status" value="2"/>
</dbReference>
<dbReference type="SUPFAM" id="SSF50156">
    <property type="entry name" value="PDZ domain-like"/>
    <property type="match status" value="3"/>
</dbReference>
<feature type="compositionally biased region" description="Basic and acidic residues" evidence="4">
    <location>
        <begin position="623"/>
        <end position="640"/>
    </location>
</feature>
<dbReference type="GO" id="GO:0005929">
    <property type="term" value="C:cilium"/>
    <property type="evidence" value="ECO:0007669"/>
    <property type="project" value="TreeGrafter"/>
</dbReference>
<feature type="compositionally biased region" description="Basic and acidic residues" evidence="4">
    <location>
        <begin position="763"/>
        <end position="775"/>
    </location>
</feature>
<evidence type="ECO:0000256" key="3">
    <source>
        <dbReference type="ARBA" id="ARBA00023273"/>
    </source>
</evidence>
<evidence type="ECO:0000313" key="6">
    <source>
        <dbReference type="Proteomes" id="UP000694844"/>
    </source>
</evidence>
<protein>
    <submittedName>
        <fullName evidence="7">Uncharacterized protein LOC111134752 isoform X1</fullName>
    </submittedName>
</protein>
<dbReference type="GO" id="GO:0005886">
    <property type="term" value="C:plasma membrane"/>
    <property type="evidence" value="ECO:0007669"/>
    <property type="project" value="TreeGrafter"/>
</dbReference>
<comment type="subcellular location">
    <subcellularLocation>
        <location evidence="1">Cell projection</location>
    </subcellularLocation>
</comment>
<gene>
    <name evidence="7" type="primary">LOC111134752</name>
</gene>
<keyword evidence="2" id="KW-0677">Repeat</keyword>
<dbReference type="InterPro" id="IPR051844">
    <property type="entry name" value="USH2_Complex_Protein"/>
</dbReference>
<keyword evidence="3" id="KW-0966">Cell projection</keyword>
<dbReference type="CDD" id="cd07347">
    <property type="entry name" value="harmonin_N_like"/>
    <property type="match status" value="1"/>
</dbReference>
<dbReference type="RefSeq" id="XP_022339800.1">
    <property type="nucleotide sequence ID" value="XM_022484092.1"/>
</dbReference>
<dbReference type="InterPro" id="IPR036034">
    <property type="entry name" value="PDZ_sf"/>
</dbReference>